<feature type="transmembrane region" description="Helical" evidence="1">
    <location>
        <begin position="157"/>
        <end position="177"/>
    </location>
</feature>
<accession>B5L429</accession>
<feature type="transmembrane region" description="Helical" evidence="1">
    <location>
        <begin position="265"/>
        <end position="290"/>
    </location>
</feature>
<protein>
    <submittedName>
        <fullName evidence="2">Wzx</fullName>
    </submittedName>
</protein>
<evidence type="ECO:0000256" key="1">
    <source>
        <dbReference type="SAM" id="Phobius"/>
    </source>
</evidence>
<evidence type="ECO:0000313" key="2">
    <source>
        <dbReference type="EMBL" id="ACD37113.1"/>
    </source>
</evidence>
<feature type="transmembrane region" description="Helical" evidence="1">
    <location>
        <begin position="128"/>
        <end position="145"/>
    </location>
</feature>
<feature type="transmembrane region" description="Helical" evidence="1">
    <location>
        <begin position="6"/>
        <end position="30"/>
    </location>
</feature>
<feature type="transmembrane region" description="Helical" evidence="1">
    <location>
        <begin position="183"/>
        <end position="201"/>
    </location>
</feature>
<reference evidence="2" key="1">
    <citation type="journal article" date="2008" name="FEMS Microbiol. Rev.">
        <title>Structure and genetics of Shigella O antigens.</title>
        <authorList>
            <person name="Liu B."/>
            <person name="Knirel Y.A."/>
            <person name="Feng L."/>
            <person name="Perepelov A.V."/>
            <person name="Senchenkova S.N."/>
            <person name="Wang Q."/>
            <person name="Reeves P.R."/>
            <person name="Wang L."/>
        </authorList>
    </citation>
    <scope>NUCLEOTIDE SEQUENCE</scope>
</reference>
<name>B5L429_SHIDY</name>
<keyword evidence="1" id="KW-0812">Transmembrane</keyword>
<gene>
    <name evidence="2" type="primary">wzx</name>
</gene>
<dbReference type="AlphaFoldDB" id="B5L429"/>
<dbReference type="EMBL" id="EU296416">
    <property type="protein sequence ID" value="ACD37113.1"/>
    <property type="molecule type" value="Genomic_DNA"/>
</dbReference>
<proteinExistence type="predicted"/>
<keyword evidence="1" id="KW-1133">Transmembrane helix</keyword>
<keyword evidence="1" id="KW-0472">Membrane</keyword>
<feature type="transmembrane region" description="Helical" evidence="1">
    <location>
        <begin position="343"/>
        <end position="361"/>
    </location>
</feature>
<organism evidence="2">
    <name type="scientific">Shigella dysenteriae</name>
    <dbReference type="NCBI Taxonomy" id="622"/>
    <lineage>
        <taxon>Bacteria</taxon>
        <taxon>Pseudomonadati</taxon>
        <taxon>Pseudomonadota</taxon>
        <taxon>Gammaproteobacteria</taxon>
        <taxon>Enterobacterales</taxon>
        <taxon>Enterobacteriaceae</taxon>
        <taxon>Shigella</taxon>
    </lineage>
</organism>
<feature type="transmembrane region" description="Helical" evidence="1">
    <location>
        <begin position="311"/>
        <end position="337"/>
    </location>
</feature>
<feature type="transmembrane region" description="Helical" evidence="1">
    <location>
        <begin position="92"/>
        <end position="116"/>
    </location>
</feature>
<feature type="transmembrane region" description="Helical" evidence="1">
    <location>
        <begin position="373"/>
        <end position="392"/>
    </location>
</feature>
<sequence length="426" mass="49041">MFQNGVNISFYSFIAKATVFLCGPLTLLLISHKLSTEEIAFYYTFFNLIALQQLVELGLGFTLKQCISHAYKIENDVWLYDSKKIVKSYIQFGLYWFIGVSCIIIFVIGPLGLIYYGDYEGSIKWQGAWLGTIGVLAFSIILVPIQIAIEATQNQIAIYRCQVIYSLTNSLSLWVFIYNDFKLYSIPLSMLIANIFLLIALKNHYIKLYNKLAFVKEMDKFWTIFSKLWPLFSRVAIVWGVGFLLWNGFNLISFKIFSPEEAGRIIFSITLARAGFTIAESIICAQTTVVSNMISKGENTEAAKYYRKYQLISFAVLIIGYGFYYVVKCFFSDFYLFDKLMPNSFITSVFVFFVLLLILTTKCNFIRCYKIEPFVKVSVWHGLGVPMSFLLSSLYFPMYLYPCSFVLFISIIWSQLISKRILSKIG</sequence>